<feature type="transmembrane region" description="Helical" evidence="1">
    <location>
        <begin position="291"/>
        <end position="311"/>
    </location>
</feature>
<feature type="transmembrane region" description="Helical" evidence="1">
    <location>
        <begin position="317"/>
        <end position="339"/>
    </location>
</feature>
<dbReference type="AlphaFoldDB" id="A0A9X7WIU0"/>
<dbReference type="EMBL" id="CP080997">
    <property type="protein sequence ID" value="QZA08244.1"/>
    <property type="molecule type" value="Genomic_DNA"/>
</dbReference>
<organism evidence="2 3">
    <name type="scientific">Mycolicibacter heraklionensis</name>
    <dbReference type="NCBI Taxonomy" id="512402"/>
    <lineage>
        <taxon>Bacteria</taxon>
        <taxon>Bacillati</taxon>
        <taxon>Actinomycetota</taxon>
        <taxon>Actinomycetes</taxon>
        <taxon>Mycobacteriales</taxon>
        <taxon>Mycobacteriaceae</taxon>
        <taxon>Mycolicibacter</taxon>
    </lineage>
</organism>
<feature type="transmembrane region" description="Helical" evidence="1">
    <location>
        <begin position="157"/>
        <end position="175"/>
    </location>
</feature>
<accession>A0A9X7WIU0</accession>
<reference evidence="2" key="1">
    <citation type="submission" date="2021-08" db="EMBL/GenBank/DDBJ databases">
        <title>Whole genome sequencing of non-tuberculosis mycobacteria type-strains.</title>
        <authorList>
            <person name="Igarashi Y."/>
            <person name="Osugi A."/>
            <person name="Mitarai S."/>
        </authorList>
    </citation>
    <scope>NUCLEOTIDE SEQUENCE</scope>
    <source>
        <strain evidence="2">JCM 30995</strain>
    </source>
</reference>
<feature type="transmembrane region" description="Helical" evidence="1">
    <location>
        <begin position="20"/>
        <end position="46"/>
    </location>
</feature>
<feature type="transmembrane region" description="Helical" evidence="1">
    <location>
        <begin position="220"/>
        <end position="241"/>
    </location>
</feature>
<feature type="transmembrane region" description="Helical" evidence="1">
    <location>
        <begin position="247"/>
        <end position="271"/>
    </location>
</feature>
<dbReference type="KEGG" id="mher:K3U94_02575"/>
<proteinExistence type="predicted"/>
<evidence type="ECO:0000313" key="2">
    <source>
        <dbReference type="EMBL" id="QZA08244.1"/>
    </source>
</evidence>
<dbReference type="Proteomes" id="UP000825008">
    <property type="component" value="Chromosome"/>
</dbReference>
<keyword evidence="1" id="KW-0812">Transmembrane</keyword>
<name>A0A9X7WIU0_9MYCO</name>
<gene>
    <name evidence="2" type="ORF">K3U94_02575</name>
</gene>
<keyword evidence="1" id="KW-0472">Membrane</keyword>
<keyword evidence="1" id="KW-1133">Transmembrane helix</keyword>
<dbReference type="RefSeq" id="WP_220695482.1">
    <property type="nucleotide sequence ID" value="NZ_CP080997.1"/>
</dbReference>
<sequence length="364" mass="40032">MNERETVRFDLRPHHAMLGLAGLWIVLAVVTWPGTACWVTAALYVWAGWYARGRRTCWPADVEEFLAKRGWALRRYVPGAVDCNPPIPFRPFTIPELFSGAFKIMQRNWPTMIGVPSAILTGIAVLLSAGVYLAVQIISSPQIGNLILADGVLRFDVGPLMLALAMLLMFCAAVLPGDGLLISLGVHATAKAVRGEPIRFDEVLHRAKQRKLDVCRLASLYYLAGVGLGLIQVGAVFSGFYAALVPTMLLCGIASLVMGLLLSMSPVVLIVEDRGIADSFRRSIELCKPALGRIFVINLVVWMGFVAPLVMLSTITWVAGVFACPVAFGLLRCLPMLIYADLRMRQDDYGQELQEDWTRNTGRR</sequence>
<evidence type="ECO:0000256" key="1">
    <source>
        <dbReference type="SAM" id="Phobius"/>
    </source>
</evidence>
<protein>
    <submittedName>
        <fullName evidence="2">Uncharacterized protein</fullName>
    </submittedName>
</protein>
<feature type="transmembrane region" description="Helical" evidence="1">
    <location>
        <begin position="113"/>
        <end position="137"/>
    </location>
</feature>
<evidence type="ECO:0000313" key="3">
    <source>
        <dbReference type="Proteomes" id="UP000825008"/>
    </source>
</evidence>